<proteinExistence type="inferred from homology"/>
<evidence type="ECO:0000256" key="4">
    <source>
        <dbReference type="ARBA" id="ARBA00022741"/>
    </source>
</evidence>
<dbReference type="Proteomes" id="UP000660021">
    <property type="component" value="Unassembled WGS sequence"/>
</dbReference>
<keyword evidence="3 10" id="KW-0132">Cell division</keyword>
<reference evidence="15 16" key="1">
    <citation type="submission" date="2020-08" db="EMBL/GenBank/DDBJ databases">
        <title>Genome public.</title>
        <authorList>
            <person name="Liu C."/>
            <person name="Sun Q."/>
        </authorList>
    </citation>
    <scope>NUCLEOTIDE SEQUENCE [LARGE SCALE GENOMIC DNA]</scope>
    <source>
        <strain evidence="15 16">New-38</strain>
    </source>
</reference>
<dbReference type="SUPFAM" id="SSF53623">
    <property type="entry name" value="MurD-like peptide ligases, catalytic domain"/>
    <property type="match status" value="1"/>
</dbReference>
<dbReference type="InterPro" id="IPR036565">
    <property type="entry name" value="Mur-like_cat_sf"/>
</dbReference>
<feature type="domain" description="Mur ligase central" evidence="14">
    <location>
        <begin position="113"/>
        <end position="298"/>
    </location>
</feature>
<dbReference type="Gene3D" id="3.40.1190.10">
    <property type="entry name" value="Mur-like, catalytic domain"/>
    <property type="match status" value="1"/>
</dbReference>
<accession>A0ABR7HTG8</accession>
<dbReference type="Pfam" id="PF08245">
    <property type="entry name" value="Mur_ligase_M"/>
    <property type="match status" value="1"/>
</dbReference>
<comment type="subcellular location">
    <subcellularLocation>
        <location evidence="10 11">Cytoplasm</location>
    </subcellularLocation>
</comment>
<keyword evidence="5 10" id="KW-0067">ATP-binding</keyword>
<comment type="function">
    <text evidence="10 11">Involved in cell wall formation. Catalyzes the final step in the synthesis of UDP-N-acetylmuramoyl-pentapeptide, the precursor of murein.</text>
</comment>
<dbReference type="PANTHER" id="PTHR43024:SF1">
    <property type="entry name" value="UDP-N-ACETYLMURAMOYL-TRIPEPTIDE--D-ALANYL-D-ALANINE LIGASE"/>
    <property type="match status" value="1"/>
</dbReference>
<evidence type="ECO:0000256" key="2">
    <source>
        <dbReference type="ARBA" id="ARBA00022598"/>
    </source>
</evidence>
<dbReference type="SUPFAM" id="SSF63418">
    <property type="entry name" value="MurE/MurF N-terminal domain"/>
    <property type="match status" value="1"/>
</dbReference>
<dbReference type="PANTHER" id="PTHR43024">
    <property type="entry name" value="UDP-N-ACETYLMURAMOYL-TRIPEPTIDE--D-ALANYL-D-ALANINE LIGASE"/>
    <property type="match status" value="1"/>
</dbReference>
<dbReference type="NCBIfam" id="TIGR01143">
    <property type="entry name" value="murF"/>
    <property type="match status" value="1"/>
</dbReference>
<keyword evidence="6 10" id="KW-0133">Cell shape</keyword>
<gene>
    <name evidence="10" type="primary">murF</name>
    <name evidence="15" type="ORF">H8S34_08210</name>
</gene>
<evidence type="ECO:0000313" key="16">
    <source>
        <dbReference type="Proteomes" id="UP000660021"/>
    </source>
</evidence>
<comment type="catalytic activity">
    <reaction evidence="10 11">
        <text>D-alanyl-D-alanine + UDP-N-acetyl-alpha-D-muramoyl-L-alanyl-gamma-D-glutamyl-meso-2,6-diaminopimelate + ATP = UDP-N-acetyl-alpha-D-muramoyl-L-alanyl-gamma-D-glutamyl-meso-2,6-diaminopimeloyl-D-alanyl-D-alanine + ADP + phosphate + H(+)</text>
        <dbReference type="Rhea" id="RHEA:28374"/>
        <dbReference type="ChEBI" id="CHEBI:15378"/>
        <dbReference type="ChEBI" id="CHEBI:30616"/>
        <dbReference type="ChEBI" id="CHEBI:43474"/>
        <dbReference type="ChEBI" id="CHEBI:57822"/>
        <dbReference type="ChEBI" id="CHEBI:61386"/>
        <dbReference type="ChEBI" id="CHEBI:83905"/>
        <dbReference type="ChEBI" id="CHEBI:456216"/>
        <dbReference type="EC" id="6.3.2.10"/>
    </reaction>
</comment>
<evidence type="ECO:0000256" key="1">
    <source>
        <dbReference type="ARBA" id="ARBA00022490"/>
    </source>
</evidence>
<dbReference type="Pfam" id="PF01225">
    <property type="entry name" value="Mur_ligase"/>
    <property type="match status" value="1"/>
</dbReference>
<evidence type="ECO:0000256" key="9">
    <source>
        <dbReference type="ARBA" id="ARBA00023316"/>
    </source>
</evidence>
<feature type="binding site" evidence="10">
    <location>
        <begin position="114"/>
        <end position="120"/>
    </location>
    <ligand>
        <name>ATP</name>
        <dbReference type="ChEBI" id="CHEBI:30616"/>
    </ligand>
</feature>
<feature type="domain" description="Mur ligase C-terminal" evidence="13">
    <location>
        <begin position="321"/>
        <end position="445"/>
    </location>
</feature>
<dbReference type="Pfam" id="PF02875">
    <property type="entry name" value="Mur_ligase_C"/>
    <property type="match status" value="1"/>
</dbReference>
<dbReference type="RefSeq" id="WP_101692902.1">
    <property type="nucleotide sequence ID" value="NZ_JACOPR010000004.1"/>
</dbReference>
<dbReference type="InterPro" id="IPR035911">
    <property type="entry name" value="MurE/MurF_N"/>
</dbReference>
<dbReference type="InterPro" id="IPR000713">
    <property type="entry name" value="Mur_ligase_N"/>
</dbReference>
<evidence type="ECO:0000256" key="5">
    <source>
        <dbReference type="ARBA" id="ARBA00022840"/>
    </source>
</evidence>
<evidence type="ECO:0000313" key="15">
    <source>
        <dbReference type="EMBL" id="MBC5730814.1"/>
    </source>
</evidence>
<evidence type="ECO:0000259" key="13">
    <source>
        <dbReference type="Pfam" id="PF02875"/>
    </source>
</evidence>
<dbReference type="InterPro" id="IPR005863">
    <property type="entry name" value="UDP-N-AcMur_synth"/>
</dbReference>
<keyword evidence="2 10" id="KW-0436">Ligase</keyword>
<name>A0ABR7HTG8_9FIRM</name>
<dbReference type="SUPFAM" id="SSF53244">
    <property type="entry name" value="MurD-like peptide ligases, peptide-binding domain"/>
    <property type="match status" value="1"/>
</dbReference>
<evidence type="ECO:0000256" key="10">
    <source>
        <dbReference type="HAMAP-Rule" id="MF_02019"/>
    </source>
</evidence>
<sequence length="464" mass="51223">MEAITIREIMEVVGGHMLGEFHDLDREITRVETDSRTIHEGSLFVPLSGERFDGHAYINAALEGGAAGCFTQRERESYLPGKFYIKVANTGRALRDLAKHYKSKFHIPFVALTGSVGKTTTKDMVAAVLGEKFKVLKTEGNLNNDIGVPMTLLRLNREHEIAVLELGMNHAGEIDYLSDIVEPDVALITNVGDSHIEFFGTREKILEAKSEIFHHAKKDCFVVLNGDDPLLRSLEPKLPFETVWCGGGEGLDYRASDIVSDGKSHMTCRVKTPRMEGTVEIPALGEHMIYPTLMAMAVGEHFGLTEKEIVDGVLHFAPTKMRMNIIHRADDITILNDTYNANPQSMRAAVEVLSNTKAEHKVAVLGDMFELGPLAPVLHAGVGEYLGKVGIDCLVAVGELAKHIYDAAKLSPLEEVYYCPDKESAHSVLDQVIRPHTTVLVKASRGMAFEDLVEYLKSKTKEAE</sequence>
<keyword evidence="16" id="KW-1185">Reference proteome</keyword>
<keyword evidence="9 10" id="KW-0961">Cell wall biogenesis/degradation</keyword>
<dbReference type="InterPro" id="IPR051046">
    <property type="entry name" value="MurCDEF_CellWall_CoF430Synth"/>
</dbReference>
<comment type="pathway">
    <text evidence="10 11">Cell wall biogenesis; peptidoglycan biosynthesis.</text>
</comment>
<keyword evidence="4 10" id="KW-0547">Nucleotide-binding</keyword>
<organism evidence="15 16">
    <name type="scientific">Pseudoflavonifractor hominis</name>
    <dbReference type="NCBI Taxonomy" id="2763059"/>
    <lineage>
        <taxon>Bacteria</taxon>
        <taxon>Bacillati</taxon>
        <taxon>Bacillota</taxon>
        <taxon>Clostridia</taxon>
        <taxon>Eubacteriales</taxon>
        <taxon>Oscillospiraceae</taxon>
        <taxon>Pseudoflavonifractor</taxon>
    </lineage>
</organism>
<keyword evidence="8 10" id="KW-0131">Cell cycle</keyword>
<evidence type="ECO:0000259" key="12">
    <source>
        <dbReference type="Pfam" id="PF01225"/>
    </source>
</evidence>
<evidence type="ECO:0000256" key="7">
    <source>
        <dbReference type="ARBA" id="ARBA00022984"/>
    </source>
</evidence>
<evidence type="ECO:0000256" key="3">
    <source>
        <dbReference type="ARBA" id="ARBA00022618"/>
    </source>
</evidence>
<dbReference type="EC" id="6.3.2.10" evidence="10 11"/>
<keyword evidence="7 10" id="KW-0573">Peptidoglycan synthesis</keyword>
<protein>
    <recommendedName>
        <fullName evidence="10 11">UDP-N-acetylmuramoyl-tripeptide--D-alanyl-D-alanine ligase</fullName>
        <ecNumber evidence="10 11">6.3.2.10</ecNumber>
    </recommendedName>
    <alternativeName>
        <fullName evidence="10">D-alanyl-D-alanine-adding enzyme</fullName>
    </alternativeName>
</protein>
<dbReference type="Gene3D" id="3.90.190.20">
    <property type="entry name" value="Mur ligase, C-terminal domain"/>
    <property type="match status" value="1"/>
</dbReference>
<dbReference type="HAMAP" id="MF_02019">
    <property type="entry name" value="MurF"/>
    <property type="match status" value="1"/>
</dbReference>
<evidence type="ECO:0000256" key="8">
    <source>
        <dbReference type="ARBA" id="ARBA00023306"/>
    </source>
</evidence>
<dbReference type="InterPro" id="IPR004101">
    <property type="entry name" value="Mur_ligase_C"/>
</dbReference>
<dbReference type="EMBL" id="JACOPR010000004">
    <property type="protein sequence ID" value="MBC5730814.1"/>
    <property type="molecule type" value="Genomic_DNA"/>
</dbReference>
<dbReference type="InterPro" id="IPR036615">
    <property type="entry name" value="Mur_ligase_C_dom_sf"/>
</dbReference>
<comment type="caution">
    <text evidence="15">The sequence shown here is derived from an EMBL/GenBank/DDBJ whole genome shotgun (WGS) entry which is preliminary data.</text>
</comment>
<dbReference type="InterPro" id="IPR013221">
    <property type="entry name" value="Mur_ligase_cen"/>
</dbReference>
<dbReference type="Gene3D" id="3.40.1390.10">
    <property type="entry name" value="MurE/MurF, N-terminal domain"/>
    <property type="match status" value="1"/>
</dbReference>
<dbReference type="GO" id="GO:0016874">
    <property type="term" value="F:ligase activity"/>
    <property type="evidence" value="ECO:0007669"/>
    <property type="project" value="UniProtKB-KW"/>
</dbReference>
<keyword evidence="1 10" id="KW-0963">Cytoplasm</keyword>
<evidence type="ECO:0000259" key="14">
    <source>
        <dbReference type="Pfam" id="PF08245"/>
    </source>
</evidence>
<feature type="domain" description="Mur ligase N-terminal catalytic" evidence="12">
    <location>
        <begin position="27"/>
        <end position="101"/>
    </location>
</feature>
<comment type="similarity">
    <text evidence="10">Belongs to the MurCDEF family. MurF subfamily.</text>
</comment>
<evidence type="ECO:0000256" key="11">
    <source>
        <dbReference type="RuleBase" id="RU004136"/>
    </source>
</evidence>
<evidence type="ECO:0000256" key="6">
    <source>
        <dbReference type="ARBA" id="ARBA00022960"/>
    </source>
</evidence>